<sequence>MTDDISLSGDYASDRRAKAHRAWKSAETIKRLSDRLIGIGPFGLGVDGVLAWVPGAGLVYGIGAGALLVAHGFLAGASAATLARMTAYLVVDNLSDTIPVAGWAFDTLFPAHLMAAKALQKDIEARHGLPEDVAAERARKKRGLFGRGKGR</sequence>
<dbReference type="AlphaFoldDB" id="R0CZL3"/>
<dbReference type="eggNOG" id="ENOG5032WQ0">
    <property type="taxonomic scope" value="Bacteria"/>
</dbReference>
<dbReference type="PATRIC" id="fig|1292034.3.peg.2131"/>
<protein>
    <recommendedName>
        <fullName evidence="4">DUF4112 domain-containing protein</fullName>
    </recommendedName>
</protein>
<organism evidence="2 3">
    <name type="scientific">Caulobacter vibrioides OR37</name>
    <dbReference type="NCBI Taxonomy" id="1292034"/>
    <lineage>
        <taxon>Bacteria</taxon>
        <taxon>Pseudomonadati</taxon>
        <taxon>Pseudomonadota</taxon>
        <taxon>Alphaproteobacteria</taxon>
        <taxon>Caulobacterales</taxon>
        <taxon>Caulobacteraceae</taxon>
        <taxon>Caulobacter</taxon>
    </lineage>
</organism>
<evidence type="ECO:0000256" key="1">
    <source>
        <dbReference type="SAM" id="Phobius"/>
    </source>
</evidence>
<evidence type="ECO:0008006" key="4">
    <source>
        <dbReference type="Google" id="ProtNLM"/>
    </source>
</evidence>
<dbReference type="STRING" id="1292034.OR37_02146"/>
<evidence type="ECO:0000313" key="3">
    <source>
        <dbReference type="Proteomes" id="UP000013063"/>
    </source>
</evidence>
<accession>R0CZL3</accession>
<dbReference type="Pfam" id="PF13430">
    <property type="entry name" value="DUF4112"/>
    <property type="match status" value="1"/>
</dbReference>
<proteinExistence type="predicted"/>
<dbReference type="EMBL" id="APMP01000011">
    <property type="protein sequence ID" value="ENZ81911.1"/>
    <property type="molecule type" value="Genomic_DNA"/>
</dbReference>
<keyword evidence="3" id="KW-1185">Reference proteome</keyword>
<evidence type="ECO:0000313" key="2">
    <source>
        <dbReference type="EMBL" id="ENZ81911.1"/>
    </source>
</evidence>
<dbReference type="InterPro" id="IPR025187">
    <property type="entry name" value="DUF4112"/>
</dbReference>
<keyword evidence="1" id="KW-1133">Transmembrane helix</keyword>
<feature type="transmembrane region" description="Helical" evidence="1">
    <location>
        <begin position="59"/>
        <end position="83"/>
    </location>
</feature>
<dbReference type="OrthoDB" id="7187630at2"/>
<gene>
    <name evidence="2" type="ORF">OR37_02146</name>
</gene>
<dbReference type="RefSeq" id="WP_004619453.1">
    <property type="nucleotide sequence ID" value="NZ_APMP01000011.1"/>
</dbReference>
<name>R0CZL3_CAUVI</name>
<comment type="caution">
    <text evidence="2">The sequence shown here is derived from an EMBL/GenBank/DDBJ whole genome shotgun (WGS) entry which is preliminary data.</text>
</comment>
<dbReference type="Proteomes" id="UP000013063">
    <property type="component" value="Unassembled WGS sequence"/>
</dbReference>
<reference evidence="2 3" key="1">
    <citation type="journal article" date="2013" name="Genome Announc.">
        <title>Draft Genome Sequence for Caulobacter sp. Strain OR37, a Bacterium Tolerant to Heavy Metals.</title>
        <authorList>
            <person name="Utturkar S.M."/>
            <person name="Bollmann A."/>
            <person name="Brzoska R.M."/>
            <person name="Klingeman D.M."/>
            <person name="Epstein S.E."/>
            <person name="Palumbo A.V."/>
            <person name="Brown S.D."/>
        </authorList>
    </citation>
    <scope>NUCLEOTIDE SEQUENCE [LARGE SCALE GENOMIC DNA]</scope>
    <source>
        <strain evidence="2 3">OR37</strain>
    </source>
</reference>
<keyword evidence="1" id="KW-0812">Transmembrane</keyword>
<keyword evidence="1" id="KW-0472">Membrane</keyword>